<feature type="coiled-coil region" evidence="1">
    <location>
        <begin position="15"/>
        <end position="86"/>
    </location>
</feature>
<evidence type="ECO:0000313" key="3">
    <source>
        <dbReference type="Proteomes" id="UP000199656"/>
    </source>
</evidence>
<evidence type="ECO:0000313" key="2">
    <source>
        <dbReference type="EMBL" id="SEB08935.1"/>
    </source>
</evidence>
<name>A0A1H4GH35_9BACT</name>
<gene>
    <name evidence="2" type="ORF">SAMN05660909_05357</name>
</gene>
<organism evidence="2 3">
    <name type="scientific">Chitinophaga terrae</name>
    <name type="common">ex Kim and Jung 2007</name>
    <dbReference type="NCBI Taxonomy" id="408074"/>
    <lineage>
        <taxon>Bacteria</taxon>
        <taxon>Pseudomonadati</taxon>
        <taxon>Bacteroidota</taxon>
        <taxon>Chitinophagia</taxon>
        <taxon>Chitinophagales</taxon>
        <taxon>Chitinophagaceae</taxon>
        <taxon>Chitinophaga</taxon>
    </lineage>
</organism>
<dbReference type="STRING" id="408074.SAMN05660909_05357"/>
<protein>
    <recommendedName>
        <fullName evidence="4">Lipoprotein</fullName>
    </recommendedName>
</protein>
<dbReference type="RefSeq" id="WP_089765875.1">
    <property type="nucleotide sequence ID" value="NZ_BKAT01000063.1"/>
</dbReference>
<accession>A0A1H4GH35</accession>
<dbReference type="AlphaFoldDB" id="A0A1H4GH35"/>
<evidence type="ECO:0008006" key="4">
    <source>
        <dbReference type="Google" id="ProtNLM"/>
    </source>
</evidence>
<reference evidence="3" key="1">
    <citation type="submission" date="2016-10" db="EMBL/GenBank/DDBJ databases">
        <authorList>
            <person name="Varghese N."/>
            <person name="Submissions S."/>
        </authorList>
    </citation>
    <scope>NUCLEOTIDE SEQUENCE [LARGE SCALE GENOMIC DNA]</scope>
    <source>
        <strain evidence="3">DSM 23920</strain>
    </source>
</reference>
<dbReference type="Proteomes" id="UP000199656">
    <property type="component" value="Unassembled WGS sequence"/>
</dbReference>
<proteinExistence type="predicted"/>
<sequence length="225" mass="25995">MRKIIIPTLVSVLLLASCESEQAKKERLAREEQQRIEYEQQRAEEERAKNIRLEQVRIEQAKQAEADRIEREIQLEKERIEQENYNRYISNSLNTGATPYARYYGGNSSCNDYGCSQIKVRTSNSDVLVTIKKNDKVVRHAFIQAGDSYTFSFPNGTYQAFFYYGKGWNPEKEMKGGELKGGFIANEDFGKDDPQYLSNNVLEYELIMQQNGNFSTRPSNPEEAL</sequence>
<dbReference type="PROSITE" id="PS51257">
    <property type="entry name" value="PROKAR_LIPOPROTEIN"/>
    <property type="match status" value="1"/>
</dbReference>
<keyword evidence="1" id="KW-0175">Coiled coil</keyword>
<dbReference type="OrthoDB" id="1262041at2"/>
<keyword evidence="3" id="KW-1185">Reference proteome</keyword>
<evidence type="ECO:0000256" key="1">
    <source>
        <dbReference type="SAM" id="Coils"/>
    </source>
</evidence>
<dbReference type="EMBL" id="FNRL01000040">
    <property type="protein sequence ID" value="SEB08935.1"/>
    <property type="molecule type" value="Genomic_DNA"/>
</dbReference>